<keyword evidence="1" id="KW-0812">Transmembrane</keyword>
<reference evidence="2" key="1">
    <citation type="journal article" date="2021" name="IMA Fungus">
        <title>Genomic characterization of three marine fungi, including Emericellopsis atlantica sp. nov. with signatures of a generalist lifestyle and marine biomass degradation.</title>
        <authorList>
            <person name="Hagestad O.C."/>
            <person name="Hou L."/>
            <person name="Andersen J.H."/>
            <person name="Hansen E.H."/>
            <person name="Altermark B."/>
            <person name="Li C."/>
            <person name="Kuhnert E."/>
            <person name="Cox R.J."/>
            <person name="Crous P.W."/>
            <person name="Spatafora J.W."/>
            <person name="Lail K."/>
            <person name="Amirebrahimi M."/>
            <person name="Lipzen A."/>
            <person name="Pangilinan J."/>
            <person name="Andreopoulos W."/>
            <person name="Hayes R.D."/>
            <person name="Ng V."/>
            <person name="Grigoriev I.V."/>
            <person name="Jackson S.A."/>
            <person name="Sutton T.D.S."/>
            <person name="Dobson A.D.W."/>
            <person name="Rama T."/>
        </authorList>
    </citation>
    <scope>NUCLEOTIDE SEQUENCE</scope>
    <source>
        <strain evidence="2">TRa3180A</strain>
    </source>
</reference>
<evidence type="ECO:0000313" key="3">
    <source>
        <dbReference type="Proteomes" id="UP000887226"/>
    </source>
</evidence>
<keyword evidence="3" id="KW-1185">Reference proteome</keyword>
<accession>A0A9P7Z5F6</accession>
<proteinExistence type="predicted"/>
<keyword evidence="1" id="KW-1133">Transmembrane helix</keyword>
<gene>
    <name evidence="2" type="ORF">BJ878DRAFT_479413</name>
</gene>
<dbReference type="EMBL" id="MU253858">
    <property type="protein sequence ID" value="KAG9245223.1"/>
    <property type="molecule type" value="Genomic_DNA"/>
</dbReference>
<dbReference type="AlphaFoldDB" id="A0A9P7Z5F6"/>
<feature type="transmembrane region" description="Helical" evidence="1">
    <location>
        <begin position="111"/>
        <end position="130"/>
    </location>
</feature>
<protein>
    <submittedName>
        <fullName evidence="2">Uncharacterized protein</fullName>
    </submittedName>
</protein>
<sequence length="145" mass="15764">MSSSITSHARTDELVAFSTRDLDGFTPFLTSTTVGGSDSATSTSVSSEKPAISINDIDGVRESSRAEAIPCPPIVPQHTAIAMDEKRETGMSGSRSLSRRIELSRHDHLEALSWVMVGPGVLLLAVLMGWRRIGRRIPRQTVHDH</sequence>
<name>A0A9P7Z5F6_9HELO</name>
<keyword evidence="1" id="KW-0472">Membrane</keyword>
<evidence type="ECO:0000256" key="1">
    <source>
        <dbReference type="SAM" id="Phobius"/>
    </source>
</evidence>
<dbReference type="Proteomes" id="UP000887226">
    <property type="component" value="Unassembled WGS sequence"/>
</dbReference>
<evidence type="ECO:0000313" key="2">
    <source>
        <dbReference type="EMBL" id="KAG9245223.1"/>
    </source>
</evidence>
<comment type="caution">
    <text evidence="2">The sequence shown here is derived from an EMBL/GenBank/DDBJ whole genome shotgun (WGS) entry which is preliminary data.</text>
</comment>
<organism evidence="2 3">
    <name type="scientific">Calycina marina</name>
    <dbReference type="NCBI Taxonomy" id="1763456"/>
    <lineage>
        <taxon>Eukaryota</taxon>
        <taxon>Fungi</taxon>
        <taxon>Dikarya</taxon>
        <taxon>Ascomycota</taxon>
        <taxon>Pezizomycotina</taxon>
        <taxon>Leotiomycetes</taxon>
        <taxon>Helotiales</taxon>
        <taxon>Pezizellaceae</taxon>
        <taxon>Calycina</taxon>
    </lineage>
</organism>